<evidence type="ECO:0000313" key="2">
    <source>
        <dbReference type="Proteomes" id="UP000663828"/>
    </source>
</evidence>
<proteinExistence type="predicted"/>
<evidence type="ECO:0000313" key="1">
    <source>
        <dbReference type="EMBL" id="CAF1285221.1"/>
    </source>
</evidence>
<sequence length="438" mass="51243">MSHPCDIANCRRISRALCHCCNQNLCRDHLNEHDDMLNSQLNPFADEVNQLSERLNCIDVRQLIAYDTEQLLCWREHSHRLVEDYFNYKQQELDEYVNKKIRQKIEDVQHLRGLVNECARKQDTTIDDLKSIASIITLLQKEITAMEQKSFRFNINPLHIDQRLIQLEEEQNTKIDFSLATLGPCLHTINRSEDSAKPLATNHRVTLIHHDNHLSLLNNDMKVVKSILWPSVWIWDMCWSSTLARFFIITRTDIFMLDETTMSLEQVTIGHELCLCSCSCSETSLYVTTNELASSIYEFSLKPTISIVNRWQPADLCQVDEKIQDMVFRRGTFGFILVNQTNHMKRLELRAAHTFEKLWTVQFNIVDPLDNLYRLCSFNYDEWLITDWKSSQLFHITNDGQVKSTCTYDRIPYRCCQIGSDLLAISTRNGVSLHKMKE</sequence>
<keyword evidence="2" id="KW-1185">Reference proteome</keyword>
<dbReference type="EMBL" id="CAJNOR010002374">
    <property type="protein sequence ID" value="CAF1285221.1"/>
    <property type="molecule type" value="Genomic_DNA"/>
</dbReference>
<reference evidence="1" key="1">
    <citation type="submission" date="2021-02" db="EMBL/GenBank/DDBJ databases">
        <authorList>
            <person name="Nowell W R."/>
        </authorList>
    </citation>
    <scope>NUCLEOTIDE SEQUENCE</scope>
</reference>
<dbReference type="SUPFAM" id="SSF69322">
    <property type="entry name" value="Tricorn protease domain 2"/>
    <property type="match status" value="1"/>
</dbReference>
<comment type="caution">
    <text evidence="1">The sequence shown here is derived from an EMBL/GenBank/DDBJ whole genome shotgun (WGS) entry which is preliminary data.</text>
</comment>
<name>A0A815CBX9_ADIRI</name>
<dbReference type="AlphaFoldDB" id="A0A815CBX9"/>
<protein>
    <submittedName>
        <fullName evidence="1">Uncharacterized protein</fullName>
    </submittedName>
</protein>
<gene>
    <name evidence="1" type="ORF">XAT740_LOCUS28036</name>
</gene>
<organism evidence="1 2">
    <name type="scientific">Adineta ricciae</name>
    <name type="common">Rotifer</name>
    <dbReference type="NCBI Taxonomy" id="249248"/>
    <lineage>
        <taxon>Eukaryota</taxon>
        <taxon>Metazoa</taxon>
        <taxon>Spiralia</taxon>
        <taxon>Gnathifera</taxon>
        <taxon>Rotifera</taxon>
        <taxon>Eurotatoria</taxon>
        <taxon>Bdelloidea</taxon>
        <taxon>Adinetida</taxon>
        <taxon>Adinetidae</taxon>
        <taxon>Adineta</taxon>
    </lineage>
</organism>
<accession>A0A815CBX9</accession>
<dbReference type="Proteomes" id="UP000663828">
    <property type="component" value="Unassembled WGS sequence"/>
</dbReference>